<name>A0AAN7NQ19_MYCAM</name>
<accession>A0AAN7NQ19</accession>
<dbReference type="PRINTS" id="PR01345">
    <property type="entry name" value="CERVTRCPTASE"/>
</dbReference>
<protein>
    <recommendedName>
        <fullName evidence="3">Rna-directed dna polymerase from mobile element jockey-like</fullName>
    </recommendedName>
</protein>
<organism evidence="1 2">
    <name type="scientific">Mycteria americana</name>
    <name type="common">Wood stork</name>
    <dbReference type="NCBI Taxonomy" id="33587"/>
    <lineage>
        <taxon>Eukaryota</taxon>
        <taxon>Metazoa</taxon>
        <taxon>Chordata</taxon>
        <taxon>Craniata</taxon>
        <taxon>Vertebrata</taxon>
        <taxon>Euteleostomi</taxon>
        <taxon>Archelosauria</taxon>
        <taxon>Archosauria</taxon>
        <taxon>Dinosauria</taxon>
        <taxon>Saurischia</taxon>
        <taxon>Theropoda</taxon>
        <taxon>Coelurosauria</taxon>
        <taxon>Aves</taxon>
        <taxon>Neognathae</taxon>
        <taxon>Neoaves</taxon>
        <taxon>Aequornithes</taxon>
        <taxon>Ciconiiformes</taxon>
        <taxon>Ciconiidae</taxon>
        <taxon>Mycteria</taxon>
    </lineage>
</organism>
<proteinExistence type="predicted"/>
<dbReference type="PANTHER" id="PTHR33332">
    <property type="entry name" value="REVERSE TRANSCRIPTASE DOMAIN-CONTAINING PROTEIN"/>
    <property type="match status" value="1"/>
</dbReference>
<reference evidence="1 2" key="1">
    <citation type="journal article" date="2023" name="J. Hered.">
        <title>Chromosome-level genome of the wood stork (Mycteria americana) provides insight into avian chromosome evolution.</title>
        <authorList>
            <person name="Flamio R. Jr."/>
            <person name="Ramstad K.M."/>
        </authorList>
    </citation>
    <scope>NUCLEOTIDE SEQUENCE [LARGE SCALE GENOMIC DNA]</scope>
    <source>
        <strain evidence="1">JAX WOST 10</strain>
    </source>
</reference>
<evidence type="ECO:0008006" key="3">
    <source>
        <dbReference type="Google" id="ProtNLM"/>
    </source>
</evidence>
<evidence type="ECO:0000313" key="1">
    <source>
        <dbReference type="EMBL" id="KAK4828911.1"/>
    </source>
</evidence>
<keyword evidence="2" id="KW-1185">Reference proteome</keyword>
<dbReference type="EMBL" id="JAUNZN010000001">
    <property type="protein sequence ID" value="KAK4828911.1"/>
    <property type="molecule type" value="Genomic_DNA"/>
</dbReference>
<dbReference type="Proteomes" id="UP001333110">
    <property type="component" value="Unassembled WGS sequence"/>
</dbReference>
<dbReference type="AlphaFoldDB" id="A0AAN7NQ19"/>
<comment type="caution">
    <text evidence="1">The sequence shown here is derived from an EMBL/GenBank/DDBJ whole genome shotgun (WGS) entry which is preliminary data.</text>
</comment>
<sequence length="162" mass="18691">MYGLDEQTVRWIENWLSDQAQRMFNIFVNDLADEAECTLSKFADDTKLGEWLICQRRDLGRLEKWADRNLMKFNKEKYKVLHLGRKNPVHQYMLEATQVESSFAEKDLGVLVNTKFNMNQQCALVAKEANGILGCIRESIASRSSEGILPLYSALVRPQLEC</sequence>
<evidence type="ECO:0000313" key="2">
    <source>
        <dbReference type="Proteomes" id="UP001333110"/>
    </source>
</evidence>
<gene>
    <name evidence="1" type="ORF">QYF61_001469</name>
</gene>